<keyword evidence="1" id="KW-1133">Transmembrane helix</keyword>
<dbReference type="GeneID" id="90608605"/>
<feature type="transmembrane region" description="Helical" evidence="1">
    <location>
        <begin position="422"/>
        <end position="446"/>
    </location>
</feature>
<feature type="transmembrane region" description="Helical" evidence="1">
    <location>
        <begin position="496"/>
        <end position="514"/>
    </location>
</feature>
<dbReference type="RefSeq" id="WP_099260639.1">
    <property type="nucleotide sequence ID" value="NZ_JBDUYK010000011.1"/>
</dbReference>
<keyword evidence="1" id="KW-0472">Membrane</keyword>
<comment type="caution">
    <text evidence="2">The sequence shown here is derived from an EMBL/GenBank/DDBJ whole genome shotgun (WGS) entry which is preliminary data.</text>
</comment>
<evidence type="ECO:0000313" key="3">
    <source>
        <dbReference type="Proteomes" id="UP000225740"/>
    </source>
</evidence>
<dbReference type="OrthoDB" id="264591at2"/>
<organism evidence="2 3">
    <name type="scientific">Rhodopirellula bahusiensis</name>
    <dbReference type="NCBI Taxonomy" id="2014065"/>
    <lineage>
        <taxon>Bacteria</taxon>
        <taxon>Pseudomonadati</taxon>
        <taxon>Planctomycetota</taxon>
        <taxon>Planctomycetia</taxon>
        <taxon>Pirellulales</taxon>
        <taxon>Pirellulaceae</taxon>
        <taxon>Rhodopirellula</taxon>
    </lineage>
</organism>
<dbReference type="Proteomes" id="UP000225740">
    <property type="component" value="Unassembled WGS sequence"/>
</dbReference>
<protein>
    <submittedName>
        <fullName evidence="2">ABC transporter permease</fullName>
    </submittedName>
</protein>
<gene>
    <name evidence="2" type="ORF">CEE69_10555</name>
</gene>
<dbReference type="PANTHER" id="PTHR43471:SF10">
    <property type="entry name" value="SLL1107 PROTEIN"/>
    <property type="match status" value="1"/>
</dbReference>
<evidence type="ECO:0000313" key="2">
    <source>
        <dbReference type="EMBL" id="PHQ35433.1"/>
    </source>
</evidence>
<feature type="transmembrane region" description="Helical" evidence="1">
    <location>
        <begin position="142"/>
        <end position="164"/>
    </location>
</feature>
<dbReference type="Pfam" id="PF12679">
    <property type="entry name" value="ABC2_membrane_2"/>
    <property type="match status" value="1"/>
</dbReference>
<feature type="transmembrane region" description="Helical" evidence="1">
    <location>
        <begin position="466"/>
        <end position="490"/>
    </location>
</feature>
<proteinExistence type="predicted"/>
<dbReference type="EMBL" id="NIZW01000007">
    <property type="protein sequence ID" value="PHQ35433.1"/>
    <property type="molecule type" value="Genomic_DNA"/>
</dbReference>
<feature type="transmembrane region" description="Helical" evidence="1">
    <location>
        <begin position="526"/>
        <end position="546"/>
    </location>
</feature>
<feature type="transmembrane region" description="Helical" evidence="1">
    <location>
        <begin position="78"/>
        <end position="97"/>
    </location>
</feature>
<feature type="transmembrane region" description="Helical" evidence="1">
    <location>
        <begin position="297"/>
        <end position="318"/>
    </location>
</feature>
<dbReference type="AlphaFoldDB" id="A0A2G1W8S9"/>
<feature type="transmembrane region" description="Helical" evidence="1">
    <location>
        <begin position="371"/>
        <end position="389"/>
    </location>
</feature>
<feature type="transmembrane region" description="Helical" evidence="1">
    <location>
        <begin position="106"/>
        <end position="127"/>
    </location>
</feature>
<feature type="transmembrane region" description="Helical" evidence="1">
    <location>
        <begin position="37"/>
        <end position="58"/>
    </location>
</feature>
<keyword evidence="1" id="KW-0812">Transmembrane</keyword>
<accession>A0A2G1W8S9</accession>
<keyword evidence="3" id="KW-1185">Reference proteome</keyword>
<sequence length="589" mass="63339">MIAGSAISLFSDFAGVESGLLPLAQVGKWLPAFVTPIWVLSIGLLLGALVTAVIHGILSALSFIPGLGNLADDPKRGVTLSLVAGAIFSGLLCYFYVPQGGENGQLLFLPLVTLGMILGFGLIYGMWHRTRSEWLSILGEGVIPYILGTLGLFAVIGLGSTPFVEEPMAILESVPAVNLVGDGTVVEVATIDPSSDPDIPEFLPAEITYNFRNVAELRIESDKKVFLADSDKAEAFSRAPIELNPGSTEAVTYKYQDREQPPIPGDPSKLHIYNQEIDPARVVFTFKNLPQVPQASSIVFSAVALFLTLTGFMAVRQAAPRVWALALSTAKNEMAQPLYLLLLAIGIFAVLLFGIFPFNTLGDDIRLLKDSGVTMIMVLGMLLAVWSAGTSVSDEIDGRTALTVLSKPVSRRSFILGKYTGIMLSVLVLFVILAAVLLVVMSYKPIYDARETSQQQPPWQVGHEEIITTLPILGLYFMETMAIGGIAVALATRLPLLANFITCFAIYVVGNLLSPLVASARENTELVGFVGKLIAVVVPNLNSFNVQAAVDAGNAIPLIYLAAAFNYLVVFVIAIWMVAMLLFEDRDLA</sequence>
<name>A0A2G1W8S9_9BACT</name>
<evidence type="ECO:0000256" key="1">
    <source>
        <dbReference type="SAM" id="Phobius"/>
    </source>
</evidence>
<feature type="transmembrane region" description="Helical" evidence="1">
    <location>
        <begin position="338"/>
        <end position="359"/>
    </location>
</feature>
<dbReference type="PANTHER" id="PTHR43471">
    <property type="entry name" value="ABC TRANSPORTER PERMEASE"/>
    <property type="match status" value="1"/>
</dbReference>
<reference evidence="2 3" key="1">
    <citation type="submission" date="2017-06" db="EMBL/GenBank/DDBJ databases">
        <title>Description of Rhodopirellula bahusiensis sp. nov.</title>
        <authorList>
            <person name="Kizina J."/>
            <person name="Harder J."/>
        </authorList>
    </citation>
    <scope>NUCLEOTIDE SEQUENCE [LARGE SCALE GENOMIC DNA]</scope>
    <source>
        <strain evidence="2 3">SWK21</strain>
    </source>
</reference>
<feature type="transmembrane region" description="Helical" evidence="1">
    <location>
        <begin position="558"/>
        <end position="583"/>
    </location>
</feature>